<organism evidence="2 3">
    <name type="scientific">Serinicoccus chungangensis</name>
    <dbReference type="NCBI Taxonomy" id="767452"/>
    <lineage>
        <taxon>Bacteria</taxon>
        <taxon>Bacillati</taxon>
        <taxon>Actinomycetota</taxon>
        <taxon>Actinomycetes</taxon>
        <taxon>Micrococcales</taxon>
        <taxon>Ornithinimicrobiaceae</taxon>
        <taxon>Serinicoccus</taxon>
    </lineage>
</organism>
<dbReference type="PANTHER" id="PTHR23419:SF8">
    <property type="entry name" value="FI09726P"/>
    <property type="match status" value="1"/>
</dbReference>
<gene>
    <name evidence="2" type="ORF">AVL62_11045</name>
</gene>
<sequence length="120" mass="13308">MTDPSHLVEVRVSVPSMESARHIGEELVARRAAACVQVLGPMTSIYSWSGEVHESKEWLLLAKTSREAFGRLCETVRSLHPYEVPEIMAVPVVDALDRYAAWVTHHLRGSGAEQPRGPGY</sequence>
<keyword evidence="3" id="KW-1185">Reference proteome</keyword>
<name>A0A0W8IF55_9MICO</name>
<evidence type="ECO:0000313" key="3">
    <source>
        <dbReference type="Proteomes" id="UP000054837"/>
    </source>
</evidence>
<dbReference type="Pfam" id="PF03091">
    <property type="entry name" value="CutA1"/>
    <property type="match status" value="1"/>
</dbReference>
<comment type="similarity">
    <text evidence="1">Belongs to the CutA family.</text>
</comment>
<dbReference type="AlphaFoldDB" id="A0A0W8IF55"/>
<evidence type="ECO:0000313" key="2">
    <source>
        <dbReference type="EMBL" id="KUG58432.1"/>
    </source>
</evidence>
<evidence type="ECO:0000256" key="1">
    <source>
        <dbReference type="ARBA" id="ARBA00010169"/>
    </source>
</evidence>
<dbReference type="GO" id="GO:0005507">
    <property type="term" value="F:copper ion binding"/>
    <property type="evidence" value="ECO:0007669"/>
    <property type="project" value="TreeGrafter"/>
</dbReference>
<dbReference type="InterPro" id="IPR004323">
    <property type="entry name" value="Ion_tolerance_CutA"/>
</dbReference>
<dbReference type="Proteomes" id="UP000054837">
    <property type="component" value="Unassembled WGS sequence"/>
</dbReference>
<dbReference type="GO" id="GO:0010038">
    <property type="term" value="P:response to metal ion"/>
    <property type="evidence" value="ECO:0007669"/>
    <property type="project" value="InterPro"/>
</dbReference>
<dbReference type="STRING" id="767452.AVL62_11045"/>
<dbReference type="PANTHER" id="PTHR23419">
    <property type="entry name" value="DIVALENT CATION TOLERANCE CUTA-RELATED"/>
    <property type="match status" value="1"/>
</dbReference>
<reference evidence="2 3" key="1">
    <citation type="submission" date="2015-12" db="EMBL/GenBank/DDBJ databases">
        <title>Serinicoccus chungangenesis strain CD08_5 genome sequencing and assembly.</title>
        <authorList>
            <person name="Chander A.M."/>
            <person name="Kaur G."/>
            <person name="Nair G.R."/>
            <person name="Dhawan D.K."/>
            <person name="Kochhar R.K."/>
            <person name="Mayilraj S."/>
            <person name="Bhadada S.K."/>
        </authorList>
    </citation>
    <scope>NUCLEOTIDE SEQUENCE [LARGE SCALE GENOMIC DNA]</scope>
    <source>
        <strain evidence="2 3">CD08_5</strain>
    </source>
</reference>
<dbReference type="Gene3D" id="3.30.70.120">
    <property type="match status" value="1"/>
</dbReference>
<protein>
    <submittedName>
        <fullName evidence="2">Divalent cation transporter</fullName>
    </submittedName>
</protein>
<dbReference type="InterPro" id="IPR011322">
    <property type="entry name" value="N-reg_PII-like_a/b"/>
</dbReference>
<accession>A0A0W8IF55</accession>
<dbReference type="EMBL" id="LQBL01000003">
    <property type="protein sequence ID" value="KUG58432.1"/>
    <property type="molecule type" value="Genomic_DNA"/>
</dbReference>
<dbReference type="SUPFAM" id="SSF54913">
    <property type="entry name" value="GlnB-like"/>
    <property type="match status" value="1"/>
</dbReference>
<dbReference type="RefSeq" id="WP_058890108.1">
    <property type="nucleotide sequence ID" value="NZ_LQBL01000003.1"/>
</dbReference>
<dbReference type="InterPro" id="IPR015867">
    <property type="entry name" value="N-reg_PII/ATP_PRibTrfase_C"/>
</dbReference>
<proteinExistence type="inferred from homology"/>
<comment type="caution">
    <text evidence="2">The sequence shown here is derived from an EMBL/GenBank/DDBJ whole genome shotgun (WGS) entry which is preliminary data.</text>
</comment>